<dbReference type="GO" id="GO:0005975">
    <property type="term" value="P:carbohydrate metabolic process"/>
    <property type="evidence" value="ECO:0007669"/>
    <property type="project" value="InterPro"/>
</dbReference>
<dbReference type="GO" id="GO:0004553">
    <property type="term" value="F:hydrolase activity, hydrolyzing O-glycosyl compounds"/>
    <property type="evidence" value="ECO:0007669"/>
    <property type="project" value="TreeGrafter"/>
</dbReference>
<sequence>MSNTNKPYLIDAIIGNSSLLASLGRNGRLHRMWWPHIDTPQHIDAMRTGIAYEDGRLSWFDDEESGWRHSCAYAERSNTVAIAAIHDTEPLAVDTLHFAVPGQNLLVRQYTFTNRGTSPASFHFVVHSSFLISENTLYNTTMFNENDDALIHFRHRYFFALSSANVCSKFQAGLPWHEMTGGALQKLSGKTIEMSGDGAMAWQINGLEPGASVTIPLFISAGHNEPEALQALREAKGKAAAEWAALTNAYWHGYLEEAAPCPLPDIKIRSLYERSLLMFKLMADRDSGSIIAAPEFDEHFSRCGGYSFCWGRDAAFITSALDRAGLYELSESFYEWTLQAQSPDGSWQQRHYHDGSLAPSWGLQIDEGASILWGMRQHYLVKKDEEFARRVWPAVERGAEFLEAFLDPDSGLPRPSIDLWEEREASHTYSSAAVYGGLMAAADFARDAGEIAKAERWSNAAAGIAQAINETCWNADAQSYFRGLHLTVPQSHYEEAVATGKSGFTQKLNKGYVRHVLKHDDMPDISLLGISHPFGAVAPDSEQMRSTADALEAALTVPLVGGIKRYGDDHYIGGNPWILTTLWLAQYRIASGEPDKAQQWLDWAINHATETGLLPEQIDKNTGETAWVVPLTWSHAMFVSTVHMMAEAKILQPTCESQSTSASL</sequence>
<evidence type="ECO:0000313" key="2">
    <source>
        <dbReference type="EMBL" id="OBR66252.1"/>
    </source>
</evidence>
<dbReference type="InterPro" id="IPR012341">
    <property type="entry name" value="6hp_glycosidase-like_sf"/>
</dbReference>
<reference evidence="2 3" key="1">
    <citation type="submission" date="2016-05" db="EMBL/GenBank/DDBJ databases">
        <title>Paenibacillus oryzae. sp. nov., isolated from the rice root.</title>
        <authorList>
            <person name="Zhang J."/>
            <person name="Zhang X."/>
        </authorList>
    </citation>
    <scope>NUCLEOTIDE SEQUENCE [LARGE SCALE GENOMIC DNA]</scope>
    <source>
        <strain evidence="2 3">1DrF-4</strain>
    </source>
</reference>
<dbReference type="AlphaFoldDB" id="A0A1A5YKV1"/>
<dbReference type="RefSeq" id="WP_068682194.1">
    <property type="nucleotide sequence ID" value="NZ_LYPA01000048.1"/>
</dbReference>
<keyword evidence="3" id="KW-1185">Reference proteome</keyword>
<dbReference type="Proteomes" id="UP000092024">
    <property type="component" value="Unassembled WGS sequence"/>
</dbReference>
<dbReference type="Gene3D" id="2.70.98.10">
    <property type="match status" value="1"/>
</dbReference>
<dbReference type="SUPFAM" id="SSF48208">
    <property type="entry name" value="Six-hairpin glycosidases"/>
    <property type="match status" value="1"/>
</dbReference>
<protein>
    <submittedName>
        <fullName evidence="2">Glycoside hydrolase family 15</fullName>
    </submittedName>
</protein>
<dbReference type="Pfam" id="PF00723">
    <property type="entry name" value="Glyco_hydro_15"/>
    <property type="match status" value="1"/>
</dbReference>
<dbReference type="InterPro" id="IPR008928">
    <property type="entry name" value="6-hairpin_glycosidase_sf"/>
</dbReference>
<dbReference type="Gene3D" id="1.50.10.10">
    <property type="match status" value="1"/>
</dbReference>
<proteinExistence type="predicted"/>
<feature type="domain" description="GH15-like" evidence="1">
    <location>
        <begin position="269"/>
        <end position="586"/>
    </location>
</feature>
<dbReference type="STRING" id="1844972.A7K91_22705"/>
<comment type="caution">
    <text evidence="2">The sequence shown here is derived from an EMBL/GenBank/DDBJ whole genome shotgun (WGS) entry which is preliminary data.</text>
</comment>
<organism evidence="2 3">
    <name type="scientific">Paenibacillus oryzae</name>
    <dbReference type="NCBI Taxonomy" id="1844972"/>
    <lineage>
        <taxon>Bacteria</taxon>
        <taxon>Bacillati</taxon>
        <taxon>Bacillota</taxon>
        <taxon>Bacilli</taxon>
        <taxon>Bacillales</taxon>
        <taxon>Paenibacillaceae</taxon>
        <taxon>Paenibacillus</taxon>
    </lineage>
</organism>
<dbReference type="GO" id="GO:0030246">
    <property type="term" value="F:carbohydrate binding"/>
    <property type="evidence" value="ECO:0007669"/>
    <property type="project" value="InterPro"/>
</dbReference>
<accession>A0A1A5YKV1</accession>
<name>A0A1A5YKV1_9BACL</name>
<evidence type="ECO:0000313" key="3">
    <source>
        <dbReference type="Proteomes" id="UP000092024"/>
    </source>
</evidence>
<evidence type="ECO:0000259" key="1">
    <source>
        <dbReference type="Pfam" id="PF00723"/>
    </source>
</evidence>
<dbReference type="OrthoDB" id="3902805at2"/>
<dbReference type="EMBL" id="LYPA01000048">
    <property type="protein sequence ID" value="OBR66252.1"/>
    <property type="molecule type" value="Genomic_DNA"/>
</dbReference>
<keyword evidence="2" id="KW-0378">Hydrolase</keyword>
<dbReference type="InterPro" id="IPR014718">
    <property type="entry name" value="GH-type_carb-bd"/>
</dbReference>
<gene>
    <name evidence="2" type="ORF">A7K91_22705</name>
</gene>
<dbReference type="PANTHER" id="PTHR31616">
    <property type="entry name" value="TREHALASE"/>
    <property type="match status" value="1"/>
</dbReference>
<dbReference type="PANTHER" id="PTHR31616:SF0">
    <property type="entry name" value="GLUCAN 1,4-ALPHA-GLUCOSIDASE"/>
    <property type="match status" value="1"/>
</dbReference>
<dbReference type="InterPro" id="IPR011613">
    <property type="entry name" value="GH15-like"/>
</dbReference>